<dbReference type="EMBL" id="QOHO01000071">
    <property type="protein sequence ID" value="RFZ76991.1"/>
    <property type="molecule type" value="Genomic_DNA"/>
</dbReference>
<evidence type="ECO:0000313" key="9">
    <source>
        <dbReference type="Proteomes" id="UP000260680"/>
    </source>
</evidence>
<dbReference type="PROSITE" id="PS51892">
    <property type="entry name" value="SUBTILASE"/>
    <property type="match status" value="1"/>
</dbReference>
<comment type="similarity">
    <text evidence="1 6">Belongs to the peptidase S8 family.</text>
</comment>
<dbReference type="GO" id="GO:0006508">
    <property type="term" value="P:proteolysis"/>
    <property type="evidence" value="ECO:0007669"/>
    <property type="project" value="UniProtKB-KW"/>
</dbReference>
<dbReference type="PRINTS" id="PR00723">
    <property type="entry name" value="SUBTILISIN"/>
</dbReference>
<keyword evidence="4 6" id="KW-0720">Serine protease</keyword>
<name>A0A3E2N7X8_9FIRM</name>
<dbReference type="PANTHER" id="PTHR43399:SF4">
    <property type="entry name" value="CELL WALL-ASSOCIATED PROTEASE"/>
    <property type="match status" value="1"/>
</dbReference>
<dbReference type="OrthoDB" id="2744137at2"/>
<keyword evidence="2 6" id="KW-0645">Protease</keyword>
<dbReference type="Gene3D" id="2.60.120.1290">
    <property type="match status" value="1"/>
</dbReference>
<dbReference type="AlphaFoldDB" id="A0A3E2N7X8"/>
<dbReference type="SUPFAM" id="SSF52743">
    <property type="entry name" value="Subtilisin-like"/>
    <property type="match status" value="1"/>
</dbReference>
<evidence type="ECO:0000256" key="2">
    <source>
        <dbReference type="ARBA" id="ARBA00022670"/>
    </source>
</evidence>
<dbReference type="RefSeq" id="WP_117418957.1">
    <property type="nucleotide sequence ID" value="NZ_QOHO01000071.1"/>
</dbReference>
<dbReference type="PROSITE" id="PS00136">
    <property type="entry name" value="SUBTILASE_ASP"/>
    <property type="match status" value="1"/>
</dbReference>
<feature type="active site" description="Charge relay system" evidence="5 6">
    <location>
        <position position="173"/>
    </location>
</feature>
<dbReference type="InterPro" id="IPR036852">
    <property type="entry name" value="Peptidase_S8/S53_dom_sf"/>
</dbReference>
<feature type="domain" description="Peptidase S8/S53" evidence="7">
    <location>
        <begin position="437"/>
        <end position="551"/>
    </location>
</feature>
<evidence type="ECO:0000256" key="1">
    <source>
        <dbReference type="ARBA" id="ARBA00011073"/>
    </source>
</evidence>
<dbReference type="Proteomes" id="UP000260680">
    <property type="component" value="Unassembled WGS sequence"/>
</dbReference>
<organism evidence="8 9">
    <name type="scientific">Lacrimispora amygdalina</name>
    <dbReference type="NCBI Taxonomy" id="253257"/>
    <lineage>
        <taxon>Bacteria</taxon>
        <taxon>Bacillati</taxon>
        <taxon>Bacillota</taxon>
        <taxon>Clostridia</taxon>
        <taxon>Lachnospirales</taxon>
        <taxon>Lachnospiraceae</taxon>
        <taxon>Lacrimispora</taxon>
    </lineage>
</organism>
<evidence type="ECO:0000313" key="8">
    <source>
        <dbReference type="EMBL" id="RFZ76991.1"/>
    </source>
</evidence>
<dbReference type="Pfam" id="PF00082">
    <property type="entry name" value="Peptidase_S8"/>
    <property type="match status" value="2"/>
</dbReference>
<dbReference type="InterPro" id="IPR034045">
    <property type="entry name" value="Pep_S8_CspA-like"/>
</dbReference>
<evidence type="ECO:0000256" key="5">
    <source>
        <dbReference type="PIRSR" id="PIRSR615500-1"/>
    </source>
</evidence>
<proteinExistence type="inferred from homology"/>
<dbReference type="PANTHER" id="PTHR43399">
    <property type="entry name" value="SUBTILISIN-RELATED"/>
    <property type="match status" value="1"/>
</dbReference>
<evidence type="ECO:0000256" key="6">
    <source>
        <dbReference type="PROSITE-ProRule" id="PRU01240"/>
    </source>
</evidence>
<dbReference type="InterPro" id="IPR023827">
    <property type="entry name" value="Peptidase_S8_Asp-AS"/>
</dbReference>
<reference evidence="8 9" key="1">
    <citation type="submission" date="2018-07" db="EMBL/GenBank/DDBJ databases">
        <title>New species, Clostridium PI-S10-A1B.</title>
        <authorList>
            <person name="Krishna G."/>
            <person name="Summeta K."/>
            <person name="Shikha S."/>
            <person name="Prabhu P.B."/>
            <person name="Suresh K."/>
        </authorList>
    </citation>
    <scope>NUCLEOTIDE SEQUENCE [LARGE SCALE GENOMIC DNA]</scope>
    <source>
        <strain evidence="8 9">PI-S10-A1B</strain>
    </source>
</reference>
<dbReference type="InterPro" id="IPR022398">
    <property type="entry name" value="Peptidase_S8_His-AS"/>
</dbReference>
<comment type="caution">
    <text evidence="8">The sequence shown here is derived from an EMBL/GenBank/DDBJ whole genome shotgun (WGS) entry which is preliminary data.</text>
</comment>
<feature type="domain" description="Peptidase S8/S53" evidence="7">
    <location>
        <begin position="96"/>
        <end position="255"/>
    </location>
</feature>
<feature type="active site" description="Charge relay system" evidence="5 6">
    <location>
        <position position="105"/>
    </location>
</feature>
<keyword evidence="3 6" id="KW-0378">Hydrolase</keyword>
<dbReference type="CDD" id="cd07478">
    <property type="entry name" value="Peptidases_S8_CspA-like"/>
    <property type="match status" value="1"/>
</dbReference>
<dbReference type="InterPro" id="IPR051048">
    <property type="entry name" value="Peptidase_S8/S53_subtilisin"/>
</dbReference>
<protein>
    <submittedName>
        <fullName evidence="8">Peptidase</fullName>
    </submittedName>
</protein>
<evidence type="ECO:0000256" key="3">
    <source>
        <dbReference type="ARBA" id="ARBA00022801"/>
    </source>
</evidence>
<gene>
    <name evidence="8" type="ORF">DS742_21190</name>
</gene>
<dbReference type="GO" id="GO:0004252">
    <property type="term" value="F:serine-type endopeptidase activity"/>
    <property type="evidence" value="ECO:0007669"/>
    <property type="project" value="UniProtKB-UniRule"/>
</dbReference>
<dbReference type="PIRSF" id="PIRSF037894">
    <property type="entry name" value="Subtilisin_rel_CspABC"/>
    <property type="match status" value="1"/>
</dbReference>
<accession>A0A3E2N7X8</accession>
<dbReference type="InterPro" id="IPR017310">
    <property type="entry name" value="Pept_S8A_subtilisin_clostridia"/>
</dbReference>
<sequence length="564" mass="62341">MSSVDIGKIYSNDYADFLVTFCSDVSILEQYETGSVNVINYFYAVVHLPVSIMTENVISTMGYASIPSLFGLISQTSLEASGIPAIRNNPNLNLRGRGVLIGFVDTGIDYTNPVFQYNDKTTRIASIWDQTVIPEISSETVPYGTVYSREQINEALQAEDPYRIVPSRDEIGHGTMIAGIAAGGEDFENGFSGVAPESELVIVKLKPAKPYLKNFFRIPEEAVAYQETDIIYGIQYLMDYAALRDQPIVMCIAVDTAQYAHDGRGTTSNWLSFHSTRPRLGILIAVGNEGIARRHFGGFITEESGYETVELNVGPNESGFSMELWGAVPNTFFIDITSPSGEYIPIIRLRLDETREFSFIFEPTIIHVDSQLVESQSGDQLILLRFTRPSQGRWKFNVYSKGIFPINFNIWLPMGNFIGPDTFFIKSDPNTTLLSLSCAVNLISVTAYNTADNSLYINAGRGFTRVNIVKPEIAAPGVDILGPSLNQGFVRVTGTSAAVAHAAGAAALMFEWGIVKGNYPEMSTENLKVFMIRGAKRKSDLVYPNNEWGYGILDVFNIFRSLIV</sequence>
<evidence type="ECO:0000259" key="7">
    <source>
        <dbReference type="Pfam" id="PF00082"/>
    </source>
</evidence>
<dbReference type="PROSITE" id="PS00137">
    <property type="entry name" value="SUBTILASE_HIS"/>
    <property type="match status" value="1"/>
</dbReference>
<dbReference type="InterPro" id="IPR000209">
    <property type="entry name" value="Peptidase_S8/S53_dom"/>
</dbReference>
<dbReference type="InterPro" id="IPR015500">
    <property type="entry name" value="Peptidase_S8_subtilisin-rel"/>
</dbReference>
<feature type="active site" description="Charge relay system" evidence="5 6">
    <location>
        <position position="496"/>
    </location>
</feature>
<evidence type="ECO:0000256" key="4">
    <source>
        <dbReference type="ARBA" id="ARBA00022825"/>
    </source>
</evidence>
<dbReference type="Gene3D" id="3.40.50.200">
    <property type="entry name" value="Peptidase S8/S53 domain"/>
    <property type="match status" value="1"/>
</dbReference>